<keyword evidence="2" id="KW-0813">Transport</keyword>
<evidence type="ECO:0000256" key="5">
    <source>
        <dbReference type="ARBA" id="ARBA00022989"/>
    </source>
</evidence>
<keyword evidence="9" id="KW-0739">Sodium transport</keyword>
<feature type="transmembrane region" description="Helical" evidence="10">
    <location>
        <begin position="52"/>
        <end position="70"/>
    </location>
</feature>
<dbReference type="Proteomes" id="UP000054735">
    <property type="component" value="Unassembled WGS sequence"/>
</dbReference>
<feature type="transmembrane region" description="Helical" evidence="10">
    <location>
        <begin position="82"/>
        <end position="100"/>
    </location>
</feature>
<evidence type="ECO:0000313" key="14">
    <source>
        <dbReference type="Proteomes" id="UP000054735"/>
    </source>
</evidence>
<feature type="transmembrane region" description="Helical" evidence="10">
    <location>
        <begin position="472"/>
        <end position="490"/>
    </location>
</feature>
<dbReference type="EMBL" id="LNXT01000001">
    <property type="protein sequence ID" value="KTC76086.1"/>
    <property type="molecule type" value="Genomic_DNA"/>
</dbReference>
<dbReference type="InterPro" id="IPR006153">
    <property type="entry name" value="Cation/H_exchanger_TM"/>
</dbReference>
<dbReference type="AlphaFoldDB" id="A0A378IBT5"/>
<evidence type="ECO:0000256" key="8">
    <source>
        <dbReference type="ARBA" id="ARBA00023136"/>
    </source>
</evidence>
<accession>A0A378IBT5</accession>
<evidence type="ECO:0000259" key="11">
    <source>
        <dbReference type="Pfam" id="PF00999"/>
    </source>
</evidence>
<dbReference type="InterPro" id="IPR038770">
    <property type="entry name" value="Na+/solute_symporter_sf"/>
</dbReference>
<evidence type="ECO:0000256" key="9">
    <source>
        <dbReference type="ARBA" id="ARBA00023201"/>
    </source>
</evidence>
<feature type="transmembrane region" description="Helical" evidence="10">
    <location>
        <begin position="323"/>
        <end position="341"/>
    </location>
</feature>
<organism evidence="13 15">
    <name type="scientific">Legionella birminghamensis</name>
    <dbReference type="NCBI Taxonomy" id="28083"/>
    <lineage>
        <taxon>Bacteria</taxon>
        <taxon>Pseudomonadati</taxon>
        <taxon>Pseudomonadota</taxon>
        <taxon>Gammaproteobacteria</taxon>
        <taxon>Legionellales</taxon>
        <taxon>Legionellaceae</taxon>
        <taxon>Legionella</taxon>
    </lineage>
</organism>
<dbReference type="GO" id="GO:1902600">
    <property type="term" value="P:proton transmembrane transport"/>
    <property type="evidence" value="ECO:0007669"/>
    <property type="project" value="InterPro"/>
</dbReference>
<feature type="transmembrane region" description="Helical" evidence="10">
    <location>
        <begin position="286"/>
        <end position="311"/>
    </location>
</feature>
<keyword evidence="14" id="KW-1185">Reference proteome</keyword>
<name>A0A378IBT5_9GAMM</name>
<dbReference type="STRING" id="28083.Lbir_0155"/>
<feature type="transmembrane region" description="Helical" evidence="10">
    <location>
        <begin position="410"/>
        <end position="429"/>
    </location>
</feature>
<reference evidence="13 15" key="2">
    <citation type="submission" date="2018-06" db="EMBL/GenBank/DDBJ databases">
        <authorList>
            <consortium name="Pathogen Informatics"/>
            <person name="Doyle S."/>
        </authorList>
    </citation>
    <scope>NUCLEOTIDE SEQUENCE [LARGE SCALE GENOMIC DNA]</scope>
    <source>
        <strain evidence="13 15">NCTC12437</strain>
    </source>
</reference>
<gene>
    <name evidence="13" type="primary">yhaU</name>
    <name evidence="12" type="ORF">Lbir_0155</name>
    <name evidence="13" type="ORF">NCTC12437_02071</name>
</gene>
<evidence type="ECO:0000256" key="3">
    <source>
        <dbReference type="ARBA" id="ARBA00022449"/>
    </source>
</evidence>
<keyword evidence="7" id="KW-0406">Ion transport</keyword>
<dbReference type="PANTHER" id="PTHR43562:SF3">
    <property type="entry name" value="SODIUM ION_PROTON EXCHANGER (EUROFUNG)"/>
    <property type="match status" value="1"/>
</dbReference>
<evidence type="ECO:0000256" key="4">
    <source>
        <dbReference type="ARBA" id="ARBA00022692"/>
    </source>
</evidence>
<proteinExistence type="predicted"/>
<dbReference type="GO" id="GO:0006814">
    <property type="term" value="P:sodium ion transport"/>
    <property type="evidence" value="ECO:0007669"/>
    <property type="project" value="UniProtKB-KW"/>
</dbReference>
<evidence type="ECO:0000313" key="15">
    <source>
        <dbReference type="Proteomes" id="UP000255066"/>
    </source>
</evidence>
<dbReference type="Gene3D" id="1.20.1530.20">
    <property type="match status" value="1"/>
</dbReference>
<keyword evidence="6" id="KW-0915">Sodium</keyword>
<feature type="transmembrane region" description="Helical" evidence="10">
    <location>
        <begin position="386"/>
        <end position="404"/>
    </location>
</feature>
<evidence type="ECO:0000256" key="7">
    <source>
        <dbReference type="ARBA" id="ARBA00023065"/>
    </source>
</evidence>
<feature type="transmembrane region" description="Helical" evidence="10">
    <location>
        <begin position="164"/>
        <end position="181"/>
    </location>
</feature>
<dbReference type="EMBL" id="UGNW01000001">
    <property type="protein sequence ID" value="STX32290.1"/>
    <property type="molecule type" value="Genomic_DNA"/>
</dbReference>
<keyword evidence="5 10" id="KW-1133">Transmembrane helix</keyword>
<evidence type="ECO:0000256" key="10">
    <source>
        <dbReference type="SAM" id="Phobius"/>
    </source>
</evidence>
<feature type="transmembrane region" description="Helical" evidence="10">
    <location>
        <begin position="193"/>
        <end position="214"/>
    </location>
</feature>
<keyword evidence="4 10" id="KW-0812">Transmembrane</keyword>
<evidence type="ECO:0000256" key="2">
    <source>
        <dbReference type="ARBA" id="ARBA00022448"/>
    </source>
</evidence>
<evidence type="ECO:0000313" key="12">
    <source>
        <dbReference type="EMBL" id="KTC76086.1"/>
    </source>
</evidence>
<keyword evidence="8 10" id="KW-0472">Membrane</keyword>
<evidence type="ECO:0000256" key="6">
    <source>
        <dbReference type="ARBA" id="ARBA00023053"/>
    </source>
</evidence>
<keyword evidence="3" id="KW-0050">Antiport</keyword>
<feature type="domain" description="Cation/H+ exchanger transmembrane" evidence="11">
    <location>
        <begin position="66"/>
        <end position="489"/>
    </location>
</feature>
<feature type="transmembrane region" description="Helical" evidence="10">
    <location>
        <begin position="226"/>
        <end position="244"/>
    </location>
</feature>
<reference evidence="12 14" key="1">
    <citation type="submission" date="2015-11" db="EMBL/GenBank/DDBJ databases">
        <title>Genomic analysis of 38 Legionella species identifies large and diverse effector repertoires.</title>
        <authorList>
            <person name="Burstein D."/>
            <person name="Amaro F."/>
            <person name="Zusman T."/>
            <person name="Lifshitz Z."/>
            <person name="Cohen O."/>
            <person name="Gilbert J.A."/>
            <person name="Pupko T."/>
            <person name="Shuman H.A."/>
            <person name="Segal G."/>
        </authorList>
    </citation>
    <scope>NUCLEOTIDE SEQUENCE [LARGE SCALE GENOMIC DNA]</scope>
    <source>
        <strain evidence="12 14">CDC#1407-AL-14</strain>
    </source>
</reference>
<feature type="transmembrane region" description="Helical" evidence="10">
    <location>
        <begin position="256"/>
        <end position="280"/>
    </location>
</feature>
<dbReference type="PANTHER" id="PTHR43562">
    <property type="entry name" value="NAPA-TYPE SODIUM/HYDROGEN ANTIPORTER"/>
    <property type="match status" value="1"/>
</dbReference>
<dbReference type="GO" id="GO:0016020">
    <property type="term" value="C:membrane"/>
    <property type="evidence" value="ECO:0007669"/>
    <property type="project" value="UniProtKB-SubCell"/>
</dbReference>
<dbReference type="GO" id="GO:0015297">
    <property type="term" value="F:antiporter activity"/>
    <property type="evidence" value="ECO:0007669"/>
    <property type="project" value="UniProtKB-KW"/>
</dbReference>
<comment type="subcellular location">
    <subcellularLocation>
        <location evidence="1">Membrane</location>
        <topology evidence="1">Multi-pass membrane protein</topology>
    </subcellularLocation>
</comment>
<evidence type="ECO:0000256" key="1">
    <source>
        <dbReference type="ARBA" id="ARBA00004141"/>
    </source>
</evidence>
<protein>
    <submittedName>
        <fullName evidence="13">Na(+)/H(+) antiporter</fullName>
    </submittedName>
</protein>
<sequence>MRFMGVSKLLSAMAFSLLKKLWSSAKHCLLMLLVLLPLPVFAQNVQEQEHDPVASIIFWVTLIFTLSIIGRCIARALRQPGVLGELLIGVLLGNICYYFGSDLIVVLREGSAIFNIMRDMLGNVTLQQAVQNNISDPVYAQQLMAALASPKGIDYLKVGYILDIFSRYGVIFLLFMVGLESSFQELKHTGREAIKVAVIGVIAPIVLGFAIAHWLLPMASYQSDLFVAATLSATSIGITARVLSELKKLKTREAHTILGAAMIDDVLGLMILSIVSSIVINDSIDFVSIMRVIVSAFLFFTATLTIGPWILKKSVKTLDFLELWEAKLFVAFIFVMALAWLATFVGLSSIIGAFAAGLIIHDGYFESKSHSAGVQPYNIRQLIFPLEFILAPLFFILIGIQVKLETFLDWHVLMTSAGLIAAAVIGKLLSGFGGNRGDDRLLIGIGMLPRGEVGLVFASIGRTLGVISDQLFLAIVLMIIVTTFLAPPLLKSRYAAYDRRKNEANS</sequence>
<evidence type="ECO:0000313" key="13">
    <source>
        <dbReference type="EMBL" id="STX32290.1"/>
    </source>
</evidence>
<dbReference type="Pfam" id="PF00999">
    <property type="entry name" value="Na_H_Exchanger"/>
    <property type="match status" value="1"/>
</dbReference>
<dbReference type="Proteomes" id="UP000255066">
    <property type="component" value="Unassembled WGS sequence"/>
</dbReference>